<feature type="compositionally biased region" description="Polar residues" evidence="1">
    <location>
        <begin position="14"/>
        <end position="28"/>
    </location>
</feature>
<evidence type="ECO:0000256" key="1">
    <source>
        <dbReference type="SAM" id="MobiDB-lite"/>
    </source>
</evidence>
<feature type="compositionally biased region" description="Acidic residues" evidence="1">
    <location>
        <begin position="1"/>
        <end position="11"/>
    </location>
</feature>
<feature type="region of interest" description="Disordered" evidence="1">
    <location>
        <begin position="259"/>
        <end position="280"/>
    </location>
</feature>
<comment type="caution">
    <text evidence="2">The sequence shown here is derived from an EMBL/GenBank/DDBJ whole genome shotgun (WGS) entry which is preliminary data.</text>
</comment>
<sequence>MTSEMETDNDMATEYTSIPLPTSRSSTPDDLFTPCEQLIQVQNEIKKFTLLTIGAQQSLNSLAPFMTADDPEVTELFQRLKFYQEELKKAECEYGTLPTCSTPGCTVHGTPPSSPTKSLKDYPALPKTNPTKRKESNDGFISPTRRQTIKKPNLIINNTFSLETGNTFEKLKEKDITGTSTPLASTHNDNIPSNTNQIKKFLPPPVMLYNAYAAGSPQGSILSPPPARVFTYDFSQKPPTLKFVYSRGGWAIIFQACSPGASSSKPAYPKLPIRPPNLGD</sequence>
<protein>
    <submittedName>
        <fullName evidence="2">Uncharacterized protein</fullName>
    </submittedName>
</protein>
<gene>
    <name evidence="2" type="ORF">TNIN_233681</name>
</gene>
<feature type="region of interest" description="Disordered" evidence="1">
    <location>
        <begin position="1"/>
        <end position="28"/>
    </location>
</feature>
<keyword evidence="3" id="KW-1185">Reference proteome</keyword>
<feature type="region of interest" description="Disordered" evidence="1">
    <location>
        <begin position="104"/>
        <end position="146"/>
    </location>
</feature>
<evidence type="ECO:0000313" key="3">
    <source>
        <dbReference type="Proteomes" id="UP000886998"/>
    </source>
</evidence>
<dbReference type="Proteomes" id="UP000886998">
    <property type="component" value="Unassembled WGS sequence"/>
</dbReference>
<reference evidence="2" key="1">
    <citation type="submission" date="2020-08" db="EMBL/GenBank/DDBJ databases">
        <title>Multicomponent nature underlies the extraordinary mechanical properties of spider dragline silk.</title>
        <authorList>
            <person name="Kono N."/>
            <person name="Nakamura H."/>
            <person name="Mori M."/>
            <person name="Yoshida Y."/>
            <person name="Ohtoshi R."/>
            <person name="Malay A.D."/>
            <person name="Moran D.A.P."/>
            <person name="Tomita M."/>
            <person name="Numata K."/>
            <person name="Arakawa K."/>
        </authorList>
    </citation>
    <scope>NUCLEOTIDE SEQUENCE</scope>
</reference>
<evidence type="ECO:0000313" key="2">
    <source>
        <dbReference type="EMBL" id="GFS57504.1"/>
    </source>
</evidence>
<dbReference type="EMBL" id="BMAV01027240">
    <property type="protein sequence ID" value="GFS57504.1"/>
    <property type="molecule type" value="Genomic_DNA"/>
</dbReference>
<accession>A0A8X6K2C9</accession>
<name>A0A8X6K2C9_9ARAC</name>
<organism evidence="2 3">
    <name type="scientific">Trichonephila inaurata madagascariensis</name>
    <dbReference type="NCBI Taxonomy" id="2747483"/>
    <lineage>
        <taxon>Eukaryota</taxon>
        <taxon>Metazoa</taxon>
        <taxon>Ecdysozoa</taxon>
        <taxon>Arthropoda</taxon>
        <taxon>Chelicerata</taxon>
        <taxon>Arachnida</taxon>
        <taxon>Araneae</taxon>
        <taxon>Araneomorphae</taxon>
        <taxon>Entelegynae</taxon>
        <taxon>Araneoidea</taxon>
        <taxon>Nephilidae</taxon>
        <taxon>Trichonephila</taxon>
        <taxon>Trichonephila inaurata</taxon>
    </lineage>
</organism>
<dbReference type="AlphaFoldDB" id="A0A8X6K2C9"/>
<proteinExistence type="predicted"/>